<dbReference type="Gene3D" id="2.10.109.10">
    <property type="entry name" value="Umud Fragment, subunit A"/>
    <property type="match status" value="1"/>
</dbReference>
<dbReference type="CDD" id="cd06530">
    <property type="entry name" value="S26_SPase_I"/>
    <property type="match status" value="1"/>
</dbReference>
<dbReference type="SUPFAM" id="SSF51306">
    <property type="entry name" value="LexA/Signal peptidase"/>
    <property type="match status" value="1"/>
</dbReference>
<dbReference type="Pfam" id="PF10502">
    <property type="entry name" value="Peptidase_S26"/>
    <property type="match status" value="1"/>
</dbReference>
<organism evidence="9 10">
    <name type="scientific">Geobacillus subterraneus</name>
    <dbReference type="NCBI Taxonomy" id="129338"/>
    <lineage>
        <taxon>Bacteria</taxon>
        <taxon>Bacillati</taxon>
        <taxon>Bacillota</taxon>
        <taxon>Bacilli</taxon>
        <taxon>Bacillales</taxon>
        <taxon>Anoxybacillaceae</taxon>
        <taxon>Geobacillus</taxon>
    </lineage>
</organism>
<keyword evidence="9" id="KW-0614">Plasmid</keyword>
<feature type="domain" description="Peptidase S26" evidence="8">
    <location>
        <begin position="30"/>
        <end position="168"/>
    </location>
</feature>
<dbReference type="PANTHER" id="PTHR43390:SF1">
    <property type="entry name" value="CHLOROPLAST PROCESSING PEPTIDASE"/>
    <property type="match status" value="1"/>
</dbReference>
<reference evidence="10" key="1">
    <citation type="journal article" date="2020" name="Microbiol. Resour. Announc.">
        <title>Complete Genome Sequence of Geobacillus sp. Strain E55-1, Isolated from Mine Geyser in Japan.</title>
        <authorList>
            <person name="Miyazaki K."/>
            <person name="Hase E."/>
            <person name="Tokito N."/>
        </authorList>
    </citation>
    <scope>NUCLEOTIDE SEQUENCE [LARGE SCALE GENOMIC DNA]</scope>
    <source>
        <strain evidence="10">E55-1</strain>
        <plasmid evidence="10">pGspE55-1</plasmid>
    </source>
</reference>
<evidence type="ECO:0000313" key="10">
    <source>
        <dbReference type="Proteomes" id="UP000501421"/>
    </source>
</evidence>
<dbReference type="PANTHER" id="PTHR43390">
    <property type="entry name" value="SIGNAL PEPTIDASE I"/>
    <property type="match status" value="1"/>
</dbReference>
<geneLocation type="plasmid" evidence="9 10">
    <name>pGspE55-1</name>
</geneLocation>
<dbReference type="InterPro" id="IPR019533">
    <property type="entry name" value="Peptidase_S26"/>
</dbReference>
<keyword evidence="7" id="KW-1133">Transmembrane helix</keyword>
<dbReference type="RefSeq" id="WP_172418903.1">
    <property type="nucleotide sequence ID" value="NZ_AP022558.1"/>
</dbReference>
<dbReference type="PROSITE" id="PS00761">
    <property type="entry name" value="SPASE_I_3"/>
    <property type="match status" value="1"/>
</dbReference>
<evidence type="ECO:0000256" key="4">
    <source>
        <dbReference type="ARBA" id="ARBA00013208"/>
    </source>
</evidence>
<keyword evidence="10" id="KW-1185">Reference proteome</keyword>
<proteinExistence type="inferred from homology"/>
<evidence type="ECO:0000256" key="7">
    <source>
        <dbReference type="RuleBase" id="RU362042"/>
    </source>
</evidence>
<feature type="transmembrane region" description="Helical" evidence="7">
    <location>
        <begin position="29"/>
        <end position="48"/>
    </location>
</feature>
<dbReference type="InterPro" id="IPR019758">
    <property type="entry name" value="Pept_S26A_signal_pept_1_CS"/>
</dbReference>
<comment type="similarity">
    <text evidence="3 7">Belongs to the peptidase S26 family.</text>
</comment>
<dbReference type="InterPro" id="IPR036286">
    <property type="entry name" value="LexA/Signal_pep-like_sf"/>
</dbReference>
<evidence type="ECO:0000256" key="1">
    <source>
        <dbReference type="ARBA" id="ARBA00000677"/>
    </source>
</evidence>
<evidence type="ECO:0000256" key="5">
    <source>
        <dbReference type="ARBA" id="ARBA00022801"/>
    </source>
</evidence>
<dbReference type="AlphaFoldDB" id="A0A679FS15"/>
<dbReference type="EMBL" id="AP022558">
    <property type="protein sequence ID" value="BBW98930.1"/>
    <property type="molecule type" value="Genomic_DNA"/>
</dbReference>
<name>A0A679FS15_9BACL</name>
<dbReference type="NCBIfam" id="TIGR02227">
    <property type="entry name" value="sigpep_I_bact"/>
    <property type="match status" value="1"/>
</dbReference>
<dbReference type="GO" id="GO:0006465">
    <property type="term" value="P:signal peptide processing"/>
    <property type="evidence" value="ECO:0007669"/>
    <property type="project" value="InterPro"/>
</dbReference>
<sequence>MKSWTWKEVFDRGFFQLVWNEIQFYVEHFSRLILLSVLIFQFFGFAIVPTESMDPTIQPNDLIVFEKKGKGIHRGDVVVFKKDGELLVKRVVALEHDTVEVKNGRLWVNGKRIHEPYVREIPQYELERQRVPKNSVFVLGDNRNHSVDSASFGAIPVDQIKGRVTAVLLPLRHLKQVE</sequence>
<dbReference type="EC" id="3.4.21.89" evidence="4 7"/>
<keyword evidence="7" id="KW-0645">Protease</keyword>
<evidence type="ECO:0000256" key="3">
    <source>
        <dbReference type="ARBA" id="ARBA00009370"/>
    </source>
</evidence>
<evidence type="ECO:0000259" key="8">
    <source>
        <dbReference type="Pfam" id="PF10502"/>
    </source>
</evidence>
<accession>A0A679FS15</accession>
<dbReference type="GO" id="GO:0004252">
    <property type="term" value="F:serine-type endopeptidase activity"/>
    <property type="evidence" value="ECO:0007669"/>
    <property type="project" value="InterPro"/>
</dbReference>
<comment type="catalytic activity">
    <reaction evidence="1 7">
        <text>Cleavage of hydrophobic, N-terminal signal or leader sequences from secreted and periplasmic proteins.</text>
        <dbReference type="EC" id="3.4.21.89"/>
    </reaction>
</comment>
<protein>
    <recommendedName>
        <fullName evidence="4 7">Signal peptidase I</fullName>
        <ecNumber evidence="4 7">3.4.21.89</ecNumber>
    </recommendedName>
</protein>
<keyword evidence="7" id="KW-0812">Transmembrane</keyword>
<dbReference type="PRINTS" id="PR00727">
    <property type="entry name" value="LEADERPTASE"/>
</dbReference>
<feature type="active site" evidence="6">
    <location>
        <position position="89"/>
    </location>
</feature>
<evidence type="ECO:0000313" key="9">
    <source>
        <dbReference type="EMBL" id="BBW98930.1"/>
    </source>
</evidence>
<dbReference type="GO" id="GO:0005886">
    <property type="term" value="C:plasma membrane"/>
    <property type="evidence" value="ECO:0007669"/>
    <property type="project" value="UniProtKB-SubCell"/>
</dbReference>
<comment type="subcellular location">
    <subcellularLocation>
        <location evidence="2">Cell membrane</location>
        <topology evidence="2">Single-pass type II membrane protein</topology>
    </subcellularLocation>
    <subcellularLocation>
        <location evidence="7">Membrane</location>
        <topology evidence="7">Single-pass type II membrane protein</topology>
    </subcellularLocation>
</comment>
<gene>
    <name evidence="9" type="ORF">GsuE55_37630</name>
</gene>
<evidence type="ECO:0000256" key="2">
    <source>
        <dbReference type="ARBA" id="ARBA00004401"/>
    </source>
</evidence>
<keyword evidence="7" id="KW-0472">Membrane</keyword>
<feature type="active site" evidence="6">
    <location>
        <position position="52"/>
    </location>
</feature>
<dbReference type="InterPro" id="IPR000223">
    <property type="entry name" value="Pept_S26A_signal_pept_1"/>
</dbReference>
<dbReference type="GO" id="GO:0009003">
    <property type="term" value="F:signal peptidase activity"/>
    <property type="evidence" value="ECO:0007669"/>
    <property type="project" value="UniProtKB-EC"/>
</dbReference>
<keyword evidence="5 7" id="KW-0378">Hydrolase</keyword>
<dbReference type="Proteomes" id="UP000501421">
    <property type="component" value="Plasmid pGspE55-1"/>
</dbReference>
<evidence type="ECO:0000256" key="6">
    <source>
        <dbReference type="PIRSR" id="PIRSR600223-1"/>
    </source>
</evidence>